<dbReference type="RefSeq" id="WP_092213594.1">
    <property type="nucleotide sequence ID" value="NZ_CP030050.1"/>
</dbReference>
<protein>
    <submittedName>
        <fullName evidence="2">Uncharacterized protein</fullName>
    </submittedName>
</protein>
<dbReference type="Proteomes" id="UP000594015">
    <property type="component" value="Chromosome"/>
</dbReference>
<name>A0AAE7NS20_9BRAD</name>
<evidence type="ECO:0000313" key="3">
    <source>
        <dbReference type="Proteomes" id="UP000594015"/>
    </source>
</evidence>
<dbReference type="EMBL" id="CP030050">
    <property type="protein sequence ID" value="QOZ70281.1"/>
    <property type="molecule type" value="Genomic_DNA"/>
</dbReference>
<reference evidence="2 3" key="1">
    <citation type="submission" date="2018-06" db="EMBL/GenBank/DDBJ databases">
        <title>Comparative genomics of Bradyrhizobium nodulating Arachidis hypogaea.</title>
        <authorList>
            <person name="Li Y."/>
        </authorList>
    </citation>
    <scope>NUCLEOTIDE SEQUENCE [LARGE SCALE GENOMIC DNA]</scope>
    <source>
        <strain evidence="2 3">CCBAU 051107</strain>
    </source>
</reference>
<feature type="compositionally biased region" description="Basic residues" evidence="1">
    <location>
        <begin position="330"/>
        <end position="355"/>
    </location>
</feature>
<organism evidence="2 3">
    <name type="scientific">Bradyrhizobium arachidis</name>
    <dbReference type="NCBI Taxonomy" id="858423"/>
    <lineage>
        <taxon>Bacteria</taxon>
        <taxon>Pseudomonadati</taxon>
        <taxon>Pseudomonadota</taxon>
        <taxon>Alphaproteobacteria</taxon>
        <taxon>Hyphomicrobiales</taxon>
        <taxon>Nitrobacteraceae</taxon>
        <taxon>Bradyrhizobium</taxon>
    </lineage>
</organism>
<sequence>MDEAKDASAKGTRQAFQVAYHGDDPDDHTIGVEALVPALRGFDRLVRESNAILNGDRSRMRVVVASDFEHKCFHINFDVIQHAIEVTKTFLQDDYVKTAKDILQVIGVIRSVAGTTSLLDYLKWKKNNQVETTKPSEAARPADGRQTHVTIQIVGGERNTINVHPDVLKLAENHRVLSAVKDTLAPIEMHEASRLEFRDDAKLVSSIDETDVRDIVLAADAPKNIEDPPEEPPPETIVATLFVYSPVFDEKAERWRFVYGDKHIYADISETSIGVDAWTRGGSFRDDRYRVRMEVTPPATPNGEVHYKIVEVLEFTSASQQPGLPLPVPKQRKRRAQKATKKASKSKSKGPSRRS</sequence>
<dbReference type="KEGG" id="barh:WN72_31285"/>
<evidence type="ECO:0000313" key="2">
    <source>
        <dbReference type="EMBL" id="QOZ70281.1"/>
    </source>
</evidence>
<feature type="region of interest" description="Disordered" evidence="1">
    <location>
        <begin position="320"/>
        <end position="355"/>
    </location>
</feature>
<proteinExistence type="predicted"/>
<dbReference type="AlphaFoldDB" id="A0AAE7NS20"/>
<gene>
    <name evidence="2" type="ORF">WN72_31285</name>
</gene>
<accession>A0AAE7NS20</accession>
<evidence type="ECO:0000256" key="1">
    <source>
        <dbReference type="SAM" id="MobiDB-lite"/>
    </source>
</evidence>